<dbReference type="EMBL" id="CADCUT010000002">
    <property type="protein sequence ID" value="CAA9381891.1"/>
    <property type="molecule type" value="Genomic_DNA"/>
</dbReference>
<reference evidence="2" key="1">
    <citation type="submission" date="2020-02" db="EMBL/GenBank/DDBJ databases">
        <authorList>
            <person name="Meier V. D."/>
        </authorList>
    </citation>
    <scope>NUCLEOTIDE SEQUENCE</scope>
    <source>
        <strain evidence="2">AVDCRST_MAG03</strain>
    </source>
</reference>
<sequence>GPRGYERARGGTAPGGGGARVRQVPRAPDAGAPREGGIGRNGVRPR</sequence>
<organism evidence="2">
    <name type="scientific">uncultured Rubrobacteraceae bacterium</name>
    <dbReference type="NCBI Taxonomy" id="349277"/>
    <lineage>
        <taxon>Bacteria</taxon>
        <taxon>Bacillati</taxon>
        <taxon>Actinomycetota</taxon>
        <taxon>Rubrobacteria</taxon>
        <taxon>Rubrobacterales</taxon>
        <taxon>Rubrobacteraceae</taxon>
        <taxon>environmental samples</taxon>
    </lineage>
</organism>
<name>A0A6J4NDL3_9ACTN</name>
<evidence type="ECO:0000313" key="2">
    <source>
        <dbReference type="EMBL" id="CAA9381891.1"/>
    </source>
</evidence>
<accession>A0A6J4NDL3</accession>
<evidence type="ECO:0000256" key="1">
    <source>
        <dbReference type="SAM" id="MobiDB-lite"/>
    </source>
</evidence>
<gene>
    <name evidence="2" type="ORF">AVDCRST_MAG03-10</name>
</gene>
<protein>
    <submittedName>
        <fullName evidence="2">Uncharacterized protein</fullName>
    </submittedName>
</protein>
<feature type="region of interest" description="Disordered" evidence="1">
    <location>
        <begin position="1"/>
        <end position="46"/>
    </location>
</feature>
<feature type="non-terminal residue" evidence="2">
    <location>
        <position position="46"/>
    </location>
</feature>
<dbReference type="AlphaFoldDB" id="A0A6J4NDL3"/>
<feature type="non-terminal residue" evidence="2">
    <location>
        <position position="1"/>
    </location>
</feature>
<proteinExistence type="predicted"/>